<evidence type="ECO:0000313" key="5">
    <source>
        <dbReference type="Proteomes" id="UP000182840"/>
    </source>
</evidence>
<dbReference type="STRING" id="1670800.BSQ44_05390"/>
<evidence type="ECO:0000313" key="4">
    <source>
        <dbReference type="EMBL" id="APH70874.1"/>
    </source>
</evidence>
<dbReference type="InterPro" id="IPR021273">
    <property type="entry name" value="DUF2852"/>
</dbReference>
<feature type="transmembrane region" description="Helical" evidence="3">
    <location>
        <begin position="16"/>
        <end position="39"/>
    </location>
</feature>
<keyword evidence="5" id="KW-1185">Reference proteome</keyword>
<feature type="compositionally biased region" description="Basic and acidic residues" evidence="2">
    <location>
        <begin position="125"/>
        <end position="144"/>
    </location>
</feature>
<evidence type="ECO:0000256" key="3">
    <source>
        <dbReference type="SAM" id="Phobius"/>
    </source>
</evidence>
<dbReference type="Pfam" id="PF11014">
    <property type="entry name" value="DUF2852"/>
    <property type="match status" value="1"/>
</dbReference>
<feature type="coiled-coil region" evidence="1">
    <location>
        <begin position="86"/>
        <end position="120"/>
    </location>
</feature>
<keyword evidence="3" id="KW-1133">Transmembrane helix</keyword>
<name>A0A1L3SNA0_9HYPH</name>
<proteinExistence type="predicted"/>
<dbReference type="OrthoDB" id="9806878at2"/>
<dbReference type="KEGG" id="meso:BSQ44_05390"/>
<evidence type="ECO:0000256" key="2">
    <source>
        <dbReference type="SAM" id="MobiDB-lite"/>
    </source>
</evidence>
<dbReference type="EMBL" id="CP018171">
    <property type="protein sequence ID" value="APH70874.1"/>
    <property type="molecule type" value="Genomic_DNA"/>
</dbReference>
<accession>A0A1L3SNA0</accession>
<feature type="region of interest" description="Disordered" evidence="2">
    <location>
        <begin position="125"/>
        <end position="153"/>
    </location>
</feature>
<reference evidence="5" key="1">
    <citation type="submission" date="2016-11" db="EMBL/GenBank/DDBJ databases">
        <title>Mesorhizobium oceanicum sp. nov., isolated from deep seawater in South China Sea.</title>
        <authorList>
            <person name="Fu G.-Y."/>
        </authorList>
    </citation>
    <scope>NUCLEOTIDE SEQUENCE [LARGE SCALE GENOMIC DNA]</scope>
    <source>
        <strain evidence="5">B7</strain>
    </source>
</reference>
<organism evidence="4 5">
    <name type="scientific">Aquibium oceanicum</name>
    <dbReference type="NCBI Taxonomy" id="1670800"/>
    <lineage>
        <taxon>Bacteria</taxon>
        <taxon>Pseudomonadati</taxon>
        <taxon>Pseudomonadota</taxon>
        <taxon>Alphaproteobacteria</taxon>
        <taxon>Hyphomicrobiales</taxon>
        <taxon>Phyllobacteriaceae</taxon>
        <taxon>Aquibium</taxon>
    </lineage>
</organism>
<dbReference type="RefSeq" id="WP_072602283.1">
    <property type="nucleotide sequence ID" value="NZ_CP018171.1"/>
</dbReference>
<keyword evidence="1" id="KW-0175">Coiled coil</keyword>
<evidence type="ECO:0000256" key="1">
    <source>
        <dbReference type="SAM" id="Coils"/>
    </source>
</evidence>
<evidence type="ECO:0008006" key="6">
    <source>
        <dbReference type="Google" id="ProtNLM"/>
    </source>
</evidence>
<dbReference type="AlphaFoldDB" id="A0A1L3SNA0"/>
<sequence>MNTSALIRPAWTPATIALMVLGFMVFWPLGLAMLAYIIWGDRLDGFKRDVNQATDGFFASCRSKRGRHHRSHHHGRTGNVAFDDWREAELSRIEEERRKLDEAREEFDSYLRELRRAKDQEEFDRFMNERADRKRDSRHEDSEPKPSTGLLDD</sequence>
<dbReference type="Proteomes" id="UP000182840">
    <property type="component" value="Chromosome"/>
</dbReference>
<keyword evidence="3" id="KW-0812">Transmembrane</keyword>
<gene>
    <name evidence="4" type="ORF">BSQ44_05390</name>
</gene>
<keyword evidence="3" id="KW-0472">Membrane</keyword>
<protein>
    <recommendedName>
        <fullName evidence="6">DUF2852 domain-containing protein</fullName>
    </recommendedName>
</protein>